<evidence type="ECO:0000256" key="1">
    <source>
        <dbReference type="SAM" id="MobiDB-lite"/>
    </source>
</evidence>
<feature type="region of interest" description="Disordered" evidence="1">
    <location>
        <begin position="1"/>
        <end position="63"/>
    </location>
</feature>
<feature type="compositionally biased region" description="Polar residues" evidence="1">
    <location>
        <begin position="33"/>
        <end position="45"/>
    </location>
</feature>
<protein>
    <submittedName>
        <fullName evidence="2">RCG61595</fullName>
    </submittedName>
</protein>
<evidence type="ECO:0000313" key="3">
    <source>
        <dbReference type="Proteomes" id="UP000234681"/>
    </source>
</evidence>
<sequence length="63" mass="6799">MGSKPETEGTGPKRSVDEGGRIASPPSCILGYQASTLSDLQSTPRPTRRSPCLSQHPLQEYKI</sequence>
<dbReference type="Proteomes" id="UP000234681">
    <property type="component" value="Chromosome 6"/>
</dbReference>
<reference evidence="3" key="1">
    <citation type="submission" date="2005-09" db="EMBL/GenBank/DDBJ databases">
        <authorList>
            <person name="Mural R.J."/>
            <person name="Li P.W."/>
            <person name="Adams M.D."/>
            <person name="Amanatides P.G."/>
            <person name="Baden-Tillson H."/>
            <person name="Barnstead M."/>
            <person name="Chin S.H."/>
            <person name="Dew I."/>
            <person name="Evans C.A."/>
            <person name="Ferriera S."/>
            <person name="Flanigan M."/>
            <person name="Fosler C."/>
            <person name="Glodek A."/>
            <person name="Gu Z."/>
            <person name="Holt R.A."/>
            <person name="Jennings D."/>
            <person name="Kraft C.L."/>
            <person name="Lu F."/>
            <person name="Nguyen T."/>
            <person name="Nusskern D.R."/>
            <person name="Pfannkoch C.M."/>
            <person name="Sitter C."/>
            <person name="Sutton G.G."/>
            <person name="Venter J.C."/>
            <person name="Wang Z."/>
            <person name="Woodage T."/>
            <person name="Zheng X.H."/>
            <person name="Zhong F."/>
        </authorList>
    </citation>
    <scope>NUCLEOTIDE SEQUENCE [LARGE SCALE GENOMIC DNA]</scope>
    <source>
        <strain>BN</strain>
        <strain evidence="3">Sprague-Dawley</strain>
    </source>
</reference>
<proteinExistence type="predicted"/>
<organism evidence="2 3">
    <name type="scientific">Rattus norvegicus</name>
    <name type="common">Rat</name>
    <dbReference type="NCBI Taxonomy" id="10116"/>
    <lineage>
        <taxon>Eukaryota</taxon>
        <taxon>Metazoa</taxon>
        <taxon>Chordata</taxon>
        <taxon>Craniata</taxon>
        <taxon>Vertebrata</taxon>
        <taxon>Euteleostomi</taxon>
        <taxon>Mammalia</taxon>
        <taxon>Eutheria</taxon>
        <taxon>Euarchontoglires</taxon>
        <taxon>Glires</taxon>
        <taxon>Rodentia</taxon>
        <taxon>Myomorpha</taxon>
        <taxon>Muroidea</taxon>
        <taxon>Muridae</taxon>
        <taxon>Murinae</taxon>
        <taxon>Rattus</taxon>
    </lineage>
</organism>
<accession>A6HC48</accession>
<dbReference type="AlphaFoldDB" id="A6HC48"/>
<evidence type="ECO:0000313" key="2">
    <source>
        <dbReference type="EMBL" id="EDM03603.1"/>
    </source>
</evidence>
<name>A6HC48_RAT</name>
<gene>
    <name evidence="2" type="ORF">rCG_61595</name>
</gene>
<dbReference type="EMBL" id="CH473947">
    <property type="protein sequence ID" value="EDM03603.1"/>
    <property type="molecule type" value="Genomic_DNA"/>
</dbReference>